<proteinExistence type="predicted"/>
<accession>A0A9W4N7M3</accession>
<dbReference type="Proteomes" id="UP001152649">
    <property type="component" value="Unassembled WGS sequence"/>
</dbReference>
<evidence type="ECO:0000313" key="1">
    <source>
        <dbReference type="EMBL" id="CAG8282099.1"/>
    </source>
</evidence>
<evidence type="ECO:0000313" key="2">
    <source>
        <dbReference type="Proteomes" id="UP001152649"/>
    </source>
</evidence>
<dbReference type="EMBL" id="CAJVPG010000048">
    <property type="protein sequence ID" value="CAG8282099.1"/>
    <property type="molecule type" value="Genomic_DNA"/>
</dbReference>
<reference evidence="1" key="1">
    <citation type="submission" date="2021-07" db="EMBL/GenBank/DDBJ databases">
        <authorList>
            <person name="Branca A.L. A."/>
        </authorList>
    </citation>
    <scope>NUCLEOTIDE SEQUENCE</scope>
</reference>
<protein>
    <submittedName>
        <fullName evidence="1">Uncharacterized protein</fullName>
    </submittedName>
</protein>
<name>A0A9W4N7M3_9EURO</name>
<dbReference type="OrthoDB" id="4349275at2759"/>
<dbReference type="AlphaFoldDB" id="A0A9W4N7M3"/>
<keyword evidence="2" id="KW-1185">Reference proteome</keyword>
<comment type="caution">
    <text evidence="1">The sequence shown here is derived from an EMBL/GenBank/DDBJ whole genome shotgun (WGS) entry which is preliminary data.</text>
</comment>
<sequence length="227" mass="25702">MNQIPAQPEAFCSSQPSSNCSYLHFEFHHQPSTASLEQECTNRRRIVCTSYFSGCLVLKLVDCDLDFDLHAIWQDSSGIPMPPPCLATDPGKARQISSDEGEPAGYETQGSSVIECLLHPTYDKLPAFKWMGPDPLSMSTQASDMFFYMSAFAFPIEVHWIEFRLVRFDRKTGERIGERLFILPRIETALGNLCRVREQLLDTIARPDFGAIGSSFRLSLWPRMEPV</sequence>
<organism evidence="1 2">
    <name type="scientific">Penicillium salamii</name>
    <dbReference type="NCBI Taxonomy" id="1612424"/>
    <lineage>
        <taxon>Eukaryota</taxon>
        <taxon>Fungi</taxon>
        <taxon>Dikarya</taxon>
        <taxon>Ascomycota</taxon>
        <taxon>Pezizomycotina</taxon>
        <taxon>Eurotiomycetes</taxon>
        <taxon>Eurotiomycetidae</taxon>
        <taxon>Eurotiales</taxon>
        <taxon>Aspergillaceae</taxon>
        <taxon>Penicillium</taxon>
    </lineage>
</organism>
<gene>
    <name evidence="1" type="ORF">PSALAMII_LOCUS1435</name>
</gene>